<accession>X0SZJ0</accession>
<proteinExistence type="predicted"/>
<dbReference type="GO" id="GO:0003677">
    <property type="term" value="F:DNA binding"/>
    <property type="evidence" value="ECO:0007669"/>
    <property type="project" value="InterPro"/>
</dbReference>
<feature type="non-terminal residue" evidence="1">
    <location>
        <position position="1"/>
    </location>
</feature>
<evidence type="ECO:0000313" key="1">
    <source>
        <dbReference type="EMBL" id="GAF86389.1"/>
    </source>
</evidence>
<dbReference type="EMBL" id="BARS01017618">
    <property type="protein sequence ID" value="GAF86389.1"/>
    <property type="molecule type" value="Genomic_DNA"/>
</dbReference>
<sequence>SYSGQENPSLPPFVLDEMENNFYNKLTPIQKKILEYRRDGKTIVEIKDELNESYGTIWNKINNAKKVASKEFDISYV</sequence>
<comment type="caution">
    <text evidence="1">The sequence shown here is derived from an EMBL/GenBank/DDBJ whole genome shotgun (WGS) entry which is preliminary data.</text>
</comment>
<gene>
    <name evidence="1" type="ORF">S01H1_28795</name>
</gene>
<dbReference type="InterPro" id="IPR016032">
    <property type="entry name" value="Sig_transdc_resp-reg_C-effctor"/>
</dbReference>
<dbReference type="GO" id="GO:0006355">
    <property type="term" value="P:regulation of DNA-templated transcription"/>
    <property type="evidence" value="ECO:0007669"/>
    <property type="project" value="InterPro"/>
</dbReference>
<name>X0SZJ0_9ZZZZ</name>
<protein>
    <recommendedName>
        <fullName evidence="2">RNA polymerase sigma factor 70 region 4 type 2 domain-containing protein</fullName>
    </recommendedName>
</protein>
<reference evidence="1" key="1">
    <citation type="journal article" date="2014" name="Front. Microbiol.">
        <title>High frequency of phylogenetically diverse reductive dehalogenase-homologous genes in deep subseafloor sedimentary metagenomes.</title>
        <authorList>
            <person name="Kawai M."/>
            <person name="Futagami T."/>
            <person name="Toyoda A."/>
            <person name="Takaki Y."/>
            <person name="Nishi S."/>
            <person name="Hori S."/>
            <person name="Arai W."/>
            <person name="Tsubouchi T."/>
            <person name="Morono Y."/>
            <person name="Uchiyama I."/>
            <person name="Ito T."/>
            <person name="Fujiyama A."/>
            <person name="Inagaki F."/>
            <person name="Takami H."/>
        </authorList>
    </citation>
    <scope>NUCLEOTIDE SEQUENCE</scope>
    <source>
        <strain evidence="1">Expedition CK06-06</strain>
    </source>
</reference>
<dbReference type="AlphaFoldDB" id="X0SZJ0"/>
<organism evidence="1">
    <name type="scientific">marine sediment metagenome</name>
    <dbReference type="NCBI Taxonomy" id="412755"/>
    <lineage>
        <taxon>unclassified sequences</taxon>
        <taxon>metagenomes</taxon>
        <taxon>ecological metagenomes</taxon>
    </lineage>
</organism>
<dbReference type="SUPFAM" id="SSF46894">
    <property type="entry name" value="C-terminal effector domain of the bipartite response regulators"/>
    <property type="match status" value="1"/>
</dbReference>
<evidence type="ECO:0008006" key="2">
    <source>
        <dbReference type="Google" id="ProtNLM"/>
    </source>
</evidence>